<sequence length="1046" mass="115837">MSEQDRASINDDWLEVESAASVISFDTLSRPATPSPQSPPQDAPATTTDPVESHHDDHVIATHQLPLRLKNDKNPSLETSEKRQPELVPQDQEPVKQSNSESFDPSTNPGEFYTACQNATEALAVVASQAHELGGARISTMSLLCSTCRQLFQQTKELEKILQVYAEHWASKGANISFVDIPLNPDIWGLVSELNVQLLRAQSELCSLVPPEENASPLLAENIPLHTNLALARCLESLEDTQELFTEFLPILKADFNEFKTQHMAFPPVEDADSTKQPRRQPPHPSVSRIRRELYDMKDRLVMINVFLSGLKNTHPSPKSIDPLIFKSLRYIVEVISTLLTNNPSEWIDSDMACSSPGTISYPQFLTLDPDVLHDITSHLKGFQEELDITSDQGNRYYSPEMIRNHQEVLLFEGGQLQELRSVIEFTESLLTISYTVHPVLSLLKNIKSSIMEASSDHTIKLSARDLAAQGNEVTGLSIYENTNDDITSDRVEELMAEMHADVPHGGSDLVFGKNESQRLRLWKPSPPMVAKSPVIVFVHGGSWMVGTYLDSIGSAKVSHLTGLGYTFASIDYTLIPKITVREQVQEVADSVAYLIKNAAQHGIDPERVVLMGHSSGAHVVTLIGTDPSYAQQAGFNIDILRGVIALDGSNYNALAEFADNSGSIVTNMVYGLSNDPERLHAMSPTHNAAAPNARAFLLLHAQRKGDIRQAVELSAALKAAGTDVDLHVFEGEGFEGHVARNMFRSRAAGKAHFIYAVREVTGDKSQHKMPVRKRSAPSADTPDDPTPKRRSQRQAAFRVKAVHKKQKEKTESSAPSSKSQISDASKIIKGPKERDSSTKSNSRAGSEDPDIDSIPTTNPDAPRHDGQWFWLMKAEPDSRIENGVDVKFSIDDLKAKTKPEGWDGIRAYAARNNMRNMNAGDFAFFYASNCKEPGIVGVMEIVKEFSEDKSARRPGAPYYDPKSTKEKPIWDLVHVNFRKKFAVPIGLKELRELGKAGGPLETMQLLKQSRLSVNRVSRDEWEFLCDLADKKAAAAGLEHDVDVRE</sequence>
<dbReference type="Proteomes" id="UP000567885">
    <property type="component" value="Unassembled WGS sequence"/>
</dbReference>
<feature type="region of interest" description="Disordered" evidence="5">
    <location>
        <begin position="25"/>
        <end position="109"/>
    </location>
</feature>
<dbReference type="InterPro" id="IPR002740">
    <property type="entry name" value="EVE_domain"/>
</dbReference>
<dbReference type="InterPro" id="IPR047197">
    <property type="entry name" value="THYN1-like_EVE"/>
</dbReference>
<dbReference type="InterPro" id="IPR029058">
    <property type="entry name" value="AB_hydrolase_fold"/>
</dbReference>
<feature type="domain" description="EVE" evidence="6">
    <location>
        <begin position="870"/>
        <end position="1027"/>
    </location>
</feature>
<dbReference type="InterPro" id="IPR049492">
    <property type="entry name" value="BD-FAE-like_dom"/>
</dbReference>
<dbReference type="GO" id="GO:0005634">
    <property type="term" value="C:nucleus"/>
    <property type="evidence" value="ECO:0007669"/>
    <property type="project" value="UniProtKB-SubCell"/>
</dbReference>
<dbReference type="Gene3D" id="3.40.50.1820">
    <property type="entry name" value="alpha/beta hydrolase"/>
    <property type="match status" value="1"/>
</dbReference>
<evidence type="ECO:0000256" key="3">
    <source>
        <dbReference type="ARBA" id="ARBA00022553"/>
    </source>
</evidence>
<evidence type="ECO:0000256" key="5">
    <source>
        <dbReference type="SAM" id="MobiDB-lite"/>
    </source>
</evidence>
<evidence type="ECO:0000259" key="6">
    <source>
        <dbReference type="Pfam" id="PF01878"/>
    </source>
</evidence>
<feature type="compositionally biased region" description="Polar residues" evidence="5">
    <location>
        <begin position="813"/>
        <end position="824"/>
    </location>
</feature>
<evidence type="ECO:0000256" key="4">
    <source>
        <dbReference type="ARBA" id="ARBA00023242"/>
    </source>
</evidence>
<keyword evidence="4" id="KW-0539">Nucleus</keyword>
<keyword evidence="9" id="KW-1185">Reference proteome</keyword>
<evidence type="ECO:0000313" key="8">
    <source>
        <dbReference type="EMBL" id="KAF5663825.1"/>
    </source>
</evidence>
<organism evidence="8 9">
    <name type="scientific">Fusarium heterosporum</name>
    <dbReference type="NCBI Taxonomy" id="42747"/>
    <lineage>
        <taxon>Eukaryota</taxon>
        <taxon>Fungi</taxon>
        <taxon>Dikarya</taxon>
        <taxon>Ascomycota</taxon>
        <taxon>Pezizomycotina</taxon>
        <taxon>Sordariomycetes</taxon>
        <taxon>Hypocreomycetidae</taxon>
        <taxon>Hypocreales</taxon>
        <taxon>Nectriaceae</taxon>
        <taxon>Fusarium</taxon>
        <taxon>Fusarium heterosporum species complex</taxon>
    </lineage>
</organism>
<dbReference type="SUPFAM" id="SSF53474">
    <property type="entry name" value="alpha/beta-Hydrolases"/>
    <property type="match status" value="1"/>
</dbReference>
<dbReference type="AlphaFoldDB" id="A0A8H5T727"/>
<dbReference type="PANTHER" id="PTHR14087:SF7">
    <property type="entry name" value="THYMOCYTE NUCLEAR PROTEIN 1"/>
    <property type="match status" value="1"/>
</dbReference>
<evidence type="ECO:0000313" key="9">
    <source>
        <dbReference type="Proteomes" id="UP000567885"/>
    </source>
</evidence>
<comment type="caution">
    <text evidence="8">The sequence shown here is derived from an EMBL/GenBank/DDBJ whole genome shotgun (WGS) entry which is preliminary data.</text>
</comment>
<evidence type="ECO:0000256" key="2">
    <source>
        <dbReference type="ARBA" id="ARBA00014654"/>
    </source>
</evidence>
<dbReference type="EMBL" id="JAAGWQ010000142">
    <property type="protein sequence ID" value="KAF5663825.1"/>
    <property type="molecule type" value="Genomic_DNA"/>
</dbReference>
<dbReference type="CDD" id="cd21133">
    <property type="entry name" value="EVE"/>
    <property type="match status" value="1"/>
</dbReference>
<feature type="compositionally biased region" description="Pro residues" evidence="5">
    <location>
        <begin position="33"/>
        <end position="42"/>
    </location>
</feature>
<dbReference type="InterPro" id="IPR052181">
    <property type="entry name" value="5hmC_binding"/>
</dbReference>
<evidence type="ECO:0000256" key="1">
    <source>
        <dbReference type="ARBA" id="ARBA00004123"/>
    </source>
</evidence>
<feature type="compositionally biased region" description="Polar residues" evidence="5">
    <location>
        <begin position="95"/>
        <end position="109"/>
    </location>
</feature>
<keyword evidence="3" id="KW-0597">Phosphoprotein</keyword>
<dbReference type="Gene3D" id="3.10.590.10">
    <property type="entry name" value="ph1033 like domains"/>
    <property type="match status" value="1"/>
</dbReference>
<reference evidence="8 9" key="1">
    <citation type="submission" date="2020-05" db="EMBL/GenBank/DDBJ databases">
        <title>Identification and distribution of gene clusters putatively required for synthesis of sphingolipid metabolism inhibitors in phylogenetically diverse species of the filamentous fungus Fusarium.</title>
        <authorList>
            <person name="Kim H.-S."/>
            <person name="Busman M."/>
            <person name="Brown D.W."/>
            <person name="Divon H."/>
            <person name="Uhlig S."/>
            <person name="Proctor R.H."/>
        </authorList>
    </citation>
    <scope>NUCLEOTIDE SEQUENCE [LARGE SCALE GENOMIC DNA]</scope>
    <source>
        <strain evidence="8 9">NRRL 20693</strain>
    </source>
</reference>
<protein>
    <recommendedName>
        <fullName evidence="2">Thymocyte nuclear protein 1</fullName>
    </recommendedName>
</protein>
<feature type="domain" description="BD-FAE-like" evidence="7">
    <location>
        <begin position="531"/>
        <end position="629"/>
    </location>
</feature>
<dbReference type="OrthoDB" id="433474at2759"/>
<proteinExistence type="predicted"/>
<accession>A0A8H5T727</accession>
<dbReference type="FunFam" id="3.10.590.10:FF:000003">
    <property type="entry name" value="Thymocyte nuclear protein 1"/>
    <property type="match status" value="1"/>
</dbReference>
<feature type="compositionally biased region" description="Basic and acidic residues" evidence="5">
    <location>
        <begin position="69"/>
        <end position="85"/>
    </location>
</feature>
<dbReference type="Pfam" id="PF20434">
    <property type="entry name" value="BD-FAE"/>
    <property type="match status" value="1"/>
</dbReference>
<comment type="subcellular location">
    <subcellularLocation>
        <location evidence="1">Nucleus</location>
    </subcellularLocation>
</comment>
<dbReference type="InterPro" id="IPR015947">
    <property type="entry name" value="PUA-like_sf"/>
</dbReference>
<dbReference type="PANTHER" id="PTHR14087">
    <property type="entry name" value="THYMOCYTE NUCLEAR PROTEIN 1"/>
    <property type="match status" value="1"/>
</dbReference>
<gene>
    <name evidence="8" type="ORF">FHETE_7317</name>
</gene>
<feature type="region of interest" description="Disordered" evidence="5">
    <location>
        <begin position="269"/>
        <end position="289"/>
    </location>
</feature>
<dbReference type="SUPFAM" id="SSF88697">
    <property type="entry name" value="PUA domain-like"/>
    <property type="match status" value="1"/>
</dbReference>
<feature type="compositionally biased region" description="Basic and acidic residues" evidence="5">
    <location>
        <begin position="51"/>
        <end position="60"/>
    </location>
</feature>
<feature type="region of interest" description="Disordered" evidence="5">
    <location>
        <begin position="762"/>
        <end position="866"/>
    </location>
</feature>
<dbReference type="Pfam" id="PF01878">
    <property type="entry name" value="EVE"/>
    <property type="match status" value="1"/>
</dbReference>
<evidence type="ECO:0000259" key="7">
    <source>
        <dbReference type="Pfam" id="PF20434"/>
    </source>
</evidence>
<name>A0A8H5T727_FUSHE</name>